<dbReference type="OrthoDB" id="31046at2157"/>
<dbReference type="InterPro" id="IPR036388">
    <property type="entry name" value="WH-like_DNA-bd_sf"/>
</dbReference>
<evidence type="ECO:0000259" key="1">
    <source>
        <dbReference type="Pfam" id="PF04182"/>
    </source>
</evidence>
<dbReference type="STRING" id="1273541.Pyrde_0099"/>
<evidence type="ECO:0000313" key="2">
    <source>
        <dbReference type="EMBL" id="ALL00149.1"/>
    </source>
</evidence>
<dbReference type="InterPro" id="IPR036390">
    <property type="entry name" value="WH_DNA-bd_sf"/>
</dbReference>
<name>A0A0P0N0L8_9CREN</name>
<dbReference type="EMBL" id="CP013011">
    <property type="protein sequence ID" value="ALL00149.1"/>
    <property type="molecule type" value="Genomic_DNA"/>
</dbReference>
<accession>A0A0P0N0L8</accession>
<dbReference type="Proteomes" id="UP000058613">
    <property type="component" value="Chromosome"/>
</dbReference>
<dbReference type="AlphaFoldDB" id="A0A0P0N0L8"/>
<dbReference type="GeneID" id="26098425"/>
<sequence>MAAAIEPSVGERKSLEDLEAKALEIIKAHGDEGIYQHELWKTLGLDSREGSRLALRLLKKGLITREPTVHKGRRTYKLFIAKHAKQAIKIEIRIGSIIEVPCFSCKNLERCHNGGFFDPTTCPLLSNWLTAKIARLKQAMSM</sequence>
<gene>
    <name evidence="2" type="ORF">Pyrde_0099</name>
</gene>
<dbReference type="RefSeq" id="WP_055407287.1">
    <property type="nucleotide sequence ID" value="NZ_CP013011.1"/>
</dbReference>
<dbReference type="Pfam" id="PF04182">
    <property type="entry name" value="B-block_TFIIIC"/>
    <property type="match status" value="1"/>
</dbReference>
<evidence type="ECO:0000313" key="3">
    <source>
        <dbReference type="Proteomes" id="UP000058613"/>
    </source>
</evidence>
<dbReference type="KEGG" id="pdl:Pyrde_0099"/>
<dbReference type="SUPFAM" id="SSF46785">
    <property type="entry name" value="Winged helix' DNA-binding domain"/>
    <property type="match status" value="1"/>
</dbReference>
<reference evidence="2 3" key="1">
    <citation type="submission" date="2015-10" db="EMBL/GenBank/DDBJ databases">
        <title>Complete genome sequence of hyperthermophilic archaeon Pyrodictium delaneyi Su06.</title>
        <authorList>
            <person name="Jung J.-H."/>
            <person name="Lin J."/>
            <person name="Holden J.F."/>
            <person name="Park C.-S."/>
        </authorList>
    </citation>
    <scope>NUCLEOTIDE SEQUENCE [LARGE SCALE GENOMIC DNA]</scope>
    <source>
        <strain evidence="2 3">Su06</strain>
    </source>
</reference>
<feature type="domain" description="B-block binding subunit of TFIIIC" evidence="1">
    <location>
        <begin position="18"/>
        <end position="85"/>
    </location>
</feature>
<protein>
    <recommendedName>
        <fullName evidence="1">B-block binding subunit of TFIIIC domain-containing protein</fullName>
    </recommendedName>
</protein>
<dbReference type="Gene3D" id="1.10.10.10">
    <property type="entry name" value="Winged helix-like DNA-binding domain superfamily/Winged helix DNA-binding domain"/>
    <property type="match status" value="1"/>
</dbReference>
<dbReference type="InterPro" id="IPR007309">
    <property type="entry name" value="TFIIIC_Bblock-bd"/>
</dbReference>
<proteinExistence type="predicted"/>
<organism evidence="2 3">
    <name type="scientific">Pyrodictium delaneyi</name>
    <dbReference type="NCBI Taxonomy" id="1273541"/>
    <lineage>
        <taxon>Archaea</taxon>
        <taxon>Thermoproteota</taxon>
        <taxon>Thermoprotei</taxon>
        <taxon>Desulfurococcales</taxon>
        <taxon>Pyrodictiaceae</taxon>
        <taxon>Pyrodictium</taxon>
    </lineage>
</organism>